<keyword evidence="3" id="KW-1185">Reference proteome</keyword>
<dbReference type="PANTHER" id="PTHR35324:SF4">
    <property type="entry name" value="EXPRESSED PROTEIN"/>
    <property type="match status" value="1"/>
</dbReference>
<dbReference type="EMBL" id="NMUH01004323">
    <property type="protein sequence ID" value="MQM09223.1"/>
    <property type="molecule type" value="Genomic_DNA"/>
</dbReference>
<evidence type="ECO:0000313" key="2">
    <source>
        <dbReference type="EMBL" id="MQM09223.1"/>
    </source>
</evidence>
<gene>
    <name evidence="2" type="ORF">Taro_042091</name>
</gene>
<evidence type="ECO:0000256" key="1">
    <source>
        <dbReference type="SAM" id="MobiDB-lite"/>
    </source>
</evidence>
<dbReference type="Proteomes" id="UP000652761">
    <property type="component" value="Unassembled WGS sequence"/>
</dbReference>
<accession>A0A843WD23</accession>
<protein>
    <submittedName>
        <fullName evidence="2">Uncharacterized protein</fullName>
    </submittedName>
</protein>
<feature type="region of interest" description="Disordered" evidence="1">
    <location>
        <begin position="79"/>
        <end position="104"/>
    </location>
</feature>
<reference evidence="2" key="1">
    <citation type="submission" date="2017-07" db="EMBL/GenBank/DDBJ databases">
        <title>Taro Niue Genome Assembly and Annotation.</title>
        <authorList>
            <person name="Atibalentja N."/>
            <person name="Keating K."/>
            <person name="Fields C.J."/>
        </authorList>
    </citation>
    <scope>NUCLEOTIDE SEQUENCE</scope>
    <source>
        <strain evidence="2">Niue_2</strain>
        <tissue evidence="2">Leaf</tissue>
    </source>
</reference>
<dbReference type="AlphaFoldDB" id="A0A843WD23"/>
<proteinExistence type="predicted"/>
<dbReference type="PANTHER" id="PTHR35324">
    <property type="entry name" value="BNAA08G03750D PROTEIN"/>
    <property type="match status" value="1"/>
</dbReference>
<sequence length="180" mass="19489">MCSGAETPAGCRLGGGPFCYLKDRPPAIKQDRGTARRGDGCSAAVLYVIEGIRGDRCVVVAEEISRLSTLRRMEFLDSKKPASSFSHPSTDAHQKGLPAEASGVGPVTSCLHLRGSPREEDGGRGRRALDRDLVLRRIRHHRRATQTQDAAAPQTTSSLRFAGGEMWRGGWLDEDAFSSP</sequence>
<comment type="caution">
    <text evidence="2">The sequence shown here is derived from an EMBL/GenBank/DDBJ whole genome shotgun (WGS) entry which is preliminary data.</text>
</comment>
<evidence type="ECO:0000313" key="3">
    <source>
        <dbReference type="Proteomes" id="UP000652761"/>
    </source>
</evidence>
<name>A0A843WD23_COLES</name>
<organism evidence="2 3">
    <name type="scientific">Colocasia esculenta</name>
    <name type="common">Wild taro</name>
    <name type="synonym">Arum esculentum</name>
    <dbReference type="NCBI Taxonomy" id="4460"/>
    <lineage>
        <taxon>Eukaryota</taxon>
        <taxon>Viridiplantae</taxon>
        <taxon>Streptophyta</taxon>
        <taxon>Embryophyta</taxon>
        <taxon>Tracheophyta</taxon>
        <taxon>Spermatophyta</taxon>
        <taxon>Magnoliopsida</taxon>
        <taxon>Liliopsida</taxon>
        <taxon>Araceae</taxon>
        <taxon>Aroideae</taxon>
        <taxon>Colocasieae</taxon>
        <taxon>Colocasia</taxon>
    </lineage>
</organism>
<feature type="compositionally biased region" description="Polar residues" evidence="1">
    <location>
        <begin position="81"/>
        <end position="91"/>
    </location>
</feature>